<proteinExistence type="inferred from homology"/>
<dbReference type="InterPro" id="IPR009543">
    <property type="entry name" value="VPS13_VAB"/>
</dbReference>
<gene>
    <name evidence="7" type="ORF">SteCoe_21211</name>
</gene>
<feature type="domain" description="Vacuolar protein sorting-associated protein 13 VPS13 adaptor binding" evidence="5">
    <location>
        <begin position="2116"/>
        <end position="2347"/>
    </location>
</feature>
<name>A0A1R2BQ45_9CILI</name>
<dbReference type="Pfam" id="PF25036">
    <property type="entry name" value="VPS13_VAB"/>
    <property type="match status" value="2"/>
</dbReference>
<evidence type="ECO:0000256" key="2">
    <source>
        <dbReference type="ARBA" id="ARBA00022448"/>
    </source>
</evidence>
<keyword evidence="2" id="KW-0813">Transport</keyword>
<evidence type="ECO:0000256" key="3">
    <source>
        <dbReference type="ARBA" id="ARBA00023055"/>
    </source>
</evidence>
<evidence type="ECO:0000313" key="7">
    <source>
        <dbReference type="EMBL" id="OMJ78898.1"/>
    </source>
</evidence>
<feature type="domain" description="Chorein N-terminal" evidence="4">
    <location>
        <begin position="1"/>
        <end position="1520"/>
    </location>
</feature>
<dbReference type="InterPro" id="IPR026847">
    <property type="entry name" value="VPS13"/>
</dbReference>
<reference evidence="7 8" key="1">
    <citation type="submission" date="2016-11" db="EMBL/GenBank/DDBJ databases">
        <title>The macronuclear genome of Stentor coeruleus: a giant cell with tiny introns.</title>
        <authorList>
            <person name="Slabodnick M."/>
            <person name="Ruby J.G."/>
            <person name="Reiff S.B."/>
            <person name="Swart E.C."/>
            <person name="Gosai S."/>
            <person name="Prabakaran S."/>
            <person name="Witkowska E."/>
            <person name="Larue G.E."/>
            <person name="Fisher S."/>
            <person name="Freeman R.M."/>
            <person name="Gunawardena J."/>
            <person name="Chu W."/>
            <person name="Stover N.A."/>
            <person name="Gregory B.D."/>
            <person name="Nowacki M."/>
            <person name="Derisi J."/>
            <person name="Roy S.W."/>
            <person name="Marshall W.F."/>
            <person name="Sood P."/>
        </authorList>
    </citation>
    <scope>NUCLEOTIDE SEQUENCE [LARGE SCALE GENOMIC DNA]</scope>
    <source>
        <strain evidence="7">WM001</strain>
    </source>
</reference>
<evidence type="ECO:0000259" key="5">
    <source>
        <dbReference type="Pfam" id="PF25036"/>
    </source>
</evidence>
<comment type="caution">
    <text evidence="7">The sequence shown here is derived from an EMBL/GenBank/DDBJ whole genome shotgun (WGS) entry which is preliminary data.</text>
</comment>
<accession>A0A1R2BQ45</accession>
<evidence type="ECO:0000313" key="8">
    <source>
        <dbReference type="Proteomes" id="UP000187209"/>
    </source>
</evidence>
<dbReference type="GO" id="GO:0006869">
    <property type="term" value="P:lipid transport"/>
    <property type="evidence" value="ECO:0007669"/>
    <property type="project" value="UniProtKB-KW"/>
</dbReference>
<evidence type="ECO:0000259" key="6">
    <source>
        <dbReference type="Pfam" id="PF25037"/>
    </source>
</evidence>
<comment type="similarity">
    <text evidence="1">Belongs to the VPS13 family.</text>
</comment>
<dbReference type="InterPro" id="IPR056748">
    <property type="entry name" value="VPS13-like_C"/>
</dbReference>
<dbReference type="EMBL" id="MPUH01000498">
    <property type="protein sequence ID" value="OMJ78898.1"/>
    <property type="molecule type" value="Genomic_DNA"/>
</dbReference>
<dbReference type="OrthoDB" id="426993at2759"/>
<dbReference type="Proteomes" id="UP000187209">
    <property type="component" value="Unassembled WGS sequence"/>
</dbReference>
<dbReference type="InterPro" id="IPR026854">
    <property type="entry name" value="VPS13_N"/>
</dbReference>
<feature type="domain" description="Intermembrane lipid transfer protein VPS13-like C-terminal" evidence="6">
    <location>
        <begin position="2783"/>
        <end position="2875"/>
    </location>
</feature>
<keyword evidence="8" id="KW-1185">Reference proteome</keyword>
<keyword evidence="3" id="KW-0445">Lipid transport</keyword>
<protein>
    <submittedName>
        <fullName evidence="7">Uncharacterized protein</fullName>
    </submittedName>
</protein>
<dbReference type="PANTHER" id="PTHR16166:SF93">
    <property type="entry name" value="INTERMEMBRANE LIPID TRANSFER PROTEIN VPS13"/>
    <property type="match status" value="1"/>
</dbReference>
<dbReference type="Pfam" id="PF12624">
    <property type="entry name" value="VPS13_N"/>
    <property type="match status" value="1"/>
</dbReference>
<sequence>MFERMFKAILLQFLGDFVEDLDDKDLRVDNWSGQVTQNCLNLRPTSLRFLSMALGMDIKVIRGVLGKLQVSFNWRALWKEPIQITLEDLYIVCTASNEPDPSIFLASKRNKNRAKIEDMQMKTKFMNPNKTYFQQLKATIADNLCVSLKNVHIRYEDSNSNPLRPFVIGLTLEKLNYSPADSNWKKSFVTLEAKKLAQKSFMLLELSQFSIYHISKCTDMMSAKPEWIKSITNDKFSSLMYPFISHRDSIPQISEYYLLKPVNAEIRIRRSLKPPLESDIPKVSISILVEDMACALETSQYQDLLMLRSIISLHKAVGIHINLRPTQRPKAKTRDWWIYVLERVRYKLRRKLRPKTFEYLKLRKEHKLEYISVYKHLLVKEYEQEYGRSIGNFQKITSLASLSIHELENRLLAIEDDHSAHEIYLFRCVAERELSVLKEKKKGWIDWGRGWFTNNSAEEENFLKSLVEYSELISLDEQSPMDYTKSFIHFFLNKCSISLDGRHANGSRVSFLKISLNQATVHRSMTTSLTKIFAVLSSLTIIDPFTPIEKFKKLFTPKNVDESYYEGNMSYEAEEEIFPEENDGFPEFARVDAKQEPLFKLEFDRTKTDDMSLKATLQPLEIVYNAFCIQRISECLKIPEALAIYESIEIETMNQLSKWRNKTQERLKLLMKKQLNINIDVTISAPLIIIPENTLNEDTCQVHLNTGDLRITSKPRAFSLSSLANCKASDIEENTYYDDYDIEVTDISVALLPPESTILENIIEKFNIHMQASKPILPKDPDLTSLKLEGDIQSLTLRLSKMQYIMLRQYSSTTENTQDDQSDKPEISVEYKPPIYIDDESDDDDVEFFDAAESLEELSMENIKFPYNKKHLSVNFSIKALNVVVVDSNEDKDQLTLTAKNLSVDFIKEEAKNNIELKLGYILIKDWIEQREVVFSHEDSSELTRIELVKFFENHPDYPEQTFHTQCIVSISNLHLNYYNRNIYLELARFVVGSFQIPNRSMPKINSNFKAEVMLQNVSCKISDEAQDISELHLQFANIYSDSSHNLTCQIGQITIKDFIRDALFFESLNSDLVQLKIENNQETDEKYLQCQVNSFKITMAADMIIALCGLYNNSLMKKYIKPPENTQSKPYNSIYLQVEHPLFEFLSNSSSQGTCDFDMGMLEFQKNSDEIILSMSESSIYTLVTEAQELFKDNLLSNFHIKISVDLPNICCEVPLIFLASSLKQLKFVKAIYEDYFEKLEKILAILNSNDSKDSSHKSRPSSDLSALPLGKENEELNINLMFEYIDVTWFIIVNPGPSNEDLSEISGKLKNVQINIVKKPSSKWLKFQVEAAALNYKSVENIQILFTQSQELLTFSLQVIEKKLIADINLNSPRIVITPLSLQAIMHLAKEFDNFKVKSNGTKSELVLSGDVKNLQVIVTNDLMVEYDEEHVQYALDSEIKRFCMLQVSGQFQNSSASCNEFFVVVGKTAAFTEEIIGKHLIHPLTFTLHYTKELSLAISEVNIDFSLSQIHFFKDILSKFSSLETSQESETTSIKKTIIHLTIQQLLISISHDYSAAKGSNSTYFMIQLDYPIINLDRSIEFNTSLSLFYFNQQYLDWEPLIEKSDILLKYSIQGKPMTFELKVIKEMNVNISSALISSCSNFWSGIKDYNLIENISSPTHKLITRIHSGFAIRNETGHKMKYYIDNRSYNLNNLEEQSLDFEEVEEESHLAPVIMFKTNMKAKKAYKTKKLNLKLGEIVRLNDVCIDKLGSKVYGFNYKGNHYQIICEVTSRHGDNLLTVRSPISIKNMLKEPLDIRLIFPVIANRSSEDHYTNSVPLPPQSTVPLPIELLGFTDFQLKIKGYNWSSKRSINIIKPTVIECEQKPINSYDARNSLRRDANEGHKRASAVLRVQQDEVKDENEKFYVKIYSFESPFILENCLCCDLEYFCYVQNSDVRPHGLLYRGETFNCLEIPPSAQVSLSLRIPGYDKTNYLEVYEGTKQIFQFSKKHSEQVNVVLEASTAEGMLKIVLFSQYWLENHTGLPLLFKYMENDQNYDVISLPYVVEGVYLEERSEKKKGLTQSMFAVYGEKIDIEEETVKPWMKYTESKKLGLSCLLEDDEIIDEGQGTIRMFSSDVNDPVAGTVSIKLANSHWSKVFKLTGNESKTILASSEHSIKALEATKLKRKCIYEVAMTMNIAEQPYSRTKIIRFTPRFVMINKMVKALLISQHEPDQDFNGVCRLIPNERSAFHWPDSNKNRSVCLRIDDYGWQWSGAFFIECPDDLVIRVRNSHTHEEVFVHITMTLEENTLHVILQDISHMPPYRIENLSMETLVLQQLKAKVPEKILKPFEVCGYAWDEPMLKKVLVASITGPGMSSSLSLGKFKFERQKVSKPIYLKPHGSHPSHPLYVEVTNSGSTKVLIFRHDLKEEDDIKNNRESNSDDLSISIIMDCLGISLINSKPEEIIYASFTDVRCQLDKSSSEIHGDFSIKSGQIDNQIYKALNPILLNMIDNSGNLIRIKFKKRNNVYSIQEVDYYKYLKVMVAPVDIRIDGWILENLIEFGRDINEILSPVRVVKIFSKDVENEKKAFQQYYFDKLFLSEIQLNISFVSMPYMYKSNEIVNSLGMIFIIFGNIGNVRLAFSPLKLEHRHLTVTRLKHDLSSFYKNQCKSQIISILASSDVLGNPNELLTHLRVGLIDLLTFSGEFSAKGLLKGMTSFFNHSIFGASNSMYKLFESFKHGMNTMILNENQERSIVSNLFMSTVRMGLLLPNLAVSVASSTANNIRDAVQQPHFLKRKRPPRSFLASSVISIYSYSESVGQYVLSTVEMGKYLSEGIRFHITINNSVIVVTSKRVLCAVVEENKARWQLRILSISVIKFDGDKLVIYYVDDNIGFQQQKIELKGSMEDLAKLREVLLALRNPI</sequence>
<evidence type="ECO:0000256" key="1">
    <source>
        <dbReference type="ARBA" id="ARBA00006545"/>
    </source>
</evidence>
<feature type="domain" description="Vacuolar protein sorting-associated protein 13 VPS13 adaptor binding" evidence="5">
    <location>
        <begin position="1724"/>
        <end position="2036"/>
    </location>
</feature>
<dbReference type="GO" id="GO:0045053">
    <property type="term" value="P:protein retention in Golgi apparatus"/>
    <property type="evidence" value="ECO:0007669"/>
    <property type="project" value="TreeGrafter"/>
</dbReference>
<evidence type="ECO:0000259" key="4">
    <source>
        <dbReference type="Pfam" id="PF12624"/>
    </source>
</evidence>
<dbReference type="Pfam" id="PF25037">
    <property type="entry name" value="VPS13_C"/>
    <property type="match status" value="1"/>
</dbReference>
<organism evidence="7 8">
    <name type="scientific">Stentor coeruleus</name>
    <dbReference type="NCBI Taxonomy" id="5963"/>
    <lineage>
        <taxon>Eukaryota</taxon>
        <taxon>Sar</taxon>
        <taxon>Alveolata</taxon>
        <taxon>Ciliophora</taxon>
        <taxon>Postciliodesmatophora</taxon>
        <taxon>Heterotrichea</taxon>
        <taxon>Heterotrichida</taxon>
        <taxon>Stentoridae</taxon>
        <taxon>Stentor</taxon>
    </lineage>
</organism>
<dbReference type="PANTHER" id="PTHR16166">
    <property type="entry name" value="VACUOLAR PROTEIN SORTING-ASSOCIATED PROTEIN VPS13"/>
    <property type="match status" value="1"/>
</dbReference>
<dbReference type="GO" id="GO:0006623">
    <property type="term" value="P:protein targeting to vacuole"/>
    <property type="evidence" value="ECO:0007669"/>
    <property type="project" value="TreeGrafter"/>
</dbReference>